<dbReference type="EMBL" id="FUZU01000003">
    <property type="protein sequence ID" value="SKC81610.1"/>
    <property type="molecule type" value="Genomic_DNA"/>
</dbReference>
<evidence type="ECO:0000256" key="2">
    <source>
        <dbReference type="ARBA" id="ARBA00023002"/>
    </source>
</evidence>
<evidence type="ECO:0000256" key="3">
    <source>
        <dbReference type="RuleBase" id="RU000363"/>
    </source>
</evidence>
<dbReference type="GO" id="GO:0016491">
    <property type="term" value="F:oxidoreductase activity"/>
    <property type="evidence" value="ECO:0007669"/>
    <property type="project" value="UniProtKB-KW"/>
</dbReference>
<dbReference type="Proteomes" id="UP000190961">
    <property type="component" value="Unassembled WGS sequence"/>
</dbReference>
<dbReference type="STRING" id="688867.SAMN05660236_3984"/>
<keyword evidence="5" id="KW-1185">Reference proteome</keyword>
<dbReference type="SUPFAM" id="SSF51735">
    <property type="entry name" value="NAD(P)-binding Rossmann-fold domains"/>
    <property type="match status" value="1"/>
</dbReference>
<keyword evidence="2" id="KW-0560">Oxidoreductase</keyword>
<dbReference type="GO" id="GO:0016020">
    <property type="term" value="C:membrane"/>
    <property type="evidence" value="ECO:0007669"/>
    <property type="project" value="TreeGrafter"/>
</dbReference>
<dbReference type="InterPro" id="IPR036291">
    <property type="entry name" value="NAD(P)-bd_dom_sf"/>
</dbReference>
<dbReference type="AlphaFoldDB" id="A0A1T5M042"/>
<evidence type="ECO:0000313" key="4">
    <source>
        <dbReference type="EMBL" id="SKC81610.1"/>
    </source>
</evidence>
<sequence>MTKQNNTILITGGSSGLGLQMAKVFLERGNTVIICSRSTEKLKQAKLALPKLITYQCDIADRIACEEMVAWLTRQYPSLNMLINNAAIVHKEDFVQGESMVEKLYQEVSTNFLAPVVLIKLLYPLLVRQTHAHIINVTTGLVYIPRTIYPFYNSTKAALHAFTQVLRQQLKDRHIKVTEVLFPAVATPWHNGNPPSIAITPEKAVHEMVQQLDACKNEIRVGKVRLLYILSRLAPAFAFKKLNALR</sequence>
<dbReference type="RefSeq" id="WP_079688555.1">
    <property type="nucleotide sequence ID" value="NZ_FUZU01000003.1"/>
</dbReference>
<dbReference type="PANTHER" id="PTHR44196:SF1">
    <property type="entry name" value="DEHYDROGENASE_REDUCTASE SDR FAMILY MEMBER 7B"/>
    <property type="match status" value="1"/>
</dbReference>
<evidence type="ECO:0000313" key="5">
    <source>
        <dbReference type="Proteomes" id="UP000190961"/>
    </source>
</evidence>
<comment type="similarity">
    <text evidence="1 3">Belongs to the short-chain dehydrogenases/reductases (SDR) family.</text>
</comment>
<dbReference type="PRINTS" id="PR00080">
    <property type="entry name" value="SDRFAMILY"/>
</dbReference>
<evidence type="ECO:0000256" key="1">
    <source>
        <dbReference type="ARBA" id="ARBA00006484"/>
    </source>
</evidence>
<dbReference type="OrthoDB" id="9810734at2"/>
<dbReference type="PRINTS" id="PR00081">
    <property type="entry name" value="GDHRDH"/>
</dbReference>
<proteinExistence type="inferred from homology"/>
<accession>A0A1T5M042</accession>
<dbReference type="InterPro" id="IPR002347">
    <property type="entry name" value="SDR_fam"/>
</dbReference>
<reference evidence="4 5" key="1">
    <citation type="submission" date="2017-02" db="EMBL/GenBank/DDBJ databases">
        <authorList>
            <person name="Peterson S.W."/>
        </authorList>
    </citation>
    <scope>NUCLEOTIDE SEQUENCE [LARGE SCALE GENOMIC DNA]</scope>
    <source>
        <strain evidence="4 5">DSM 25262</strain>
    </source>
</reference>
<dbReference type="Gene3D" id="3.40.50.720">
    <property type="entry name" value="NAD(P)-binding Rossmann-like Domain"/>
    <property type="match status" value="1"/>
</dbReference>
<name>A0A1T5M042_9BACT</name>
<gene>
    <name evidence="4" type="ORF">SAMN05660236_3984</name>
</gene>
<dbReference type="Pfam" id="PF00106">
    <property type="entry name" value="adh_short"/>
    <property type="match status" value="1"/>
</dbReference>
<dbReference type="PANTHER" id="PTHR44196">
    <property type="entry name" value="DEHYDROGENASE/REDUCTASE SDR FAMILY MEMBER 7B"/>
    <property type="match status" value="1"/>
</dbReference>
<organism evidence="4 5">
    <name type="scientific">Ohtaekwangia koreensis</name>
    <dbReference type="NCBI Taxonomy" id="688867"/>
    <lineage>
        <taxon>Bacteria</taxon>
        <taxon>Pseudomonadati</taxon>
        <taxon>Bacteroidota</taxon>
        <taxon>Cytophagia</taxon>
        <taxon>Cytophagales</taxon>
        <taxon>Fulvivirgaceae</taxon>
        <taxon>Ohtaekwangia</taxon>
    </lineage>
</organism>
<protein>
    <submittedName>
        <fullName evidence="4">Uncharacterized oxidoreductase</fullName>
    </submittedName>
</protein>